<name>A0A7W2D9K4_9ACTN</name>
<dbReference type="PROSITE" id="PS50937">
    <property type="entry name" value="HTH_MERR_2"/>
    <property type="match status" value="1"/>
</dbReference>
<keyword evidence="1" id="KW-0238">DNA-binding</keyword>
<dbReference type="InterPro" id="IPR000551">
    <property type="entry name" value="MerR-type_HTH_dom"/>
</dbReference>
<dbReference type="SUPFAM" id="SSF46955">
    <property type="entry name" value="Putative DNA-binding domain"/>
    <property type="match status" value="1"/>
</dbReference>
<proteinExistence type="predicted"/>
<protein>
    <submittedName>
        <fullName evidence="3">MerR family transcriptional regulator</fullName>
    </submittedName>
</protein>
<dbReference type="GO" id="GO:0003677">
    <property type="term" value="F:DNA binding"/>
    <property type="evidence" value="ECO:0007669"/>
    <property type="project" value="UniProtKB-KW"/>
</dbReference>
<organism evidence="3 4">
    <name type="scientific">Streptomyces himalayensis subsp. aureolus</name>
    <dbReference type="NCBI Taxonomy" id="2758039"/>
    <lineage>
        <taxon>Bacteria</taxon>
        <taxon>Bacillati</taxon>
        <taxon>Actinomycetota</taxon>
        <taxon>Actinomycetes</taxon>
        <taxon>Kitasatosporales</taxon>
        <taxon>Streptomycetaceae</taxon>
        <taxon>Streptomyces</taxon>
        <taxon>Streptomyces himalayensis</taxon>
    </lineage>
</organism>
<dbReference type="GO" id="GO:0003700">
    <property type="term" value="F:DNA-binding transcription factor activity"/>
    <property type="evidence" value="ECO:0007669"/>
    <property type="project" value="InterPro"/>
</dbReference>
<comment type="caution">
    <text evidence="3">The sequence shown here is derived from an EMBL/GenBank/DDBJ whole genome shotgun (WGS) entry which is preliminary data.</text>
</comment>
<dbReference type="InterPro" id="IPR009061">
    <property type="entry name" value="DNA-bd_dom_put_sf"/>
</dbReference>
<dbReference type="SMART" id="SM00422">
    <property type="entry name" value="HTH_MERR"/>
    <property type="match status" value="1"/>
</dbReference>
<dbReference type="PANTHER" id="PTHR30204">
    <property type="entry name" value="REDOX-CYCLING DRUG-SENSING TRANSCRIPTIONAL ACTIVATOR SOXR"/>
    <property type="match status" value="1"/>
</dbReference>
<dbReference type="CDD" id="cd04780">
    <property type="entry name" value="HTH_MerR-like_sg5"/>
    <property type="match status" value="1"/>
</dbReference>
<gene>
    <name evidence="3" type="ORF">H1V43_38780</name>
</gene>
<dbReference type="PANTHER" id="PTHR30204:SF98">
    <property type="entry name" value="HTH-TYPE TRANSCRIPTIONAL REGULATOR ADHR"/>
    <property type="match status" value="1"/>
</dbReference>
<dbReference type="InterPro" id="IPR047057">
    <property type="entry name" value="MerR_fam"/>
</dbReference>
<dbReference type="PRINTS" id="PR00040">
    <property type="entry name" value="HTHMERR"/>
</dbReference>
<feature type="domain" description="HTH merR-type" evidence="2">
    <location>
        <begin position="1"/>
        <end position="70"/>
    </location>
</feature>
<dbReference type="Proteomes" id="UP000586976">
    <property type="component" value="Unassembled WGS sequence"/>
</dbReference>
<evidence type="ECO:0000256" key="1">
    <source>
        <dbReference type="ARBA" id="ARBA00023125"/>
    </source>
</evidence>
<dbReference type="Pfam" id="PF13411">
    <property type="entry name" value="MerR_1"/>
    <property type="match status" value="1"/>
</dbReference>
<dbReference type="AlphaFoldDB" id="A0A7W2D9K4"/>
<evidence type="ECO:0000259" key="2">
    <source>
        <dbReference type="PROSITE" id="PS50937"/>
    </source>
</evidence>
<sequence>MRIGELARRTGVPVPTIKYYTREGLLPPGERTSPNQVRYAESHVRRLKLIRAMLEVGGLSIAAAREVIGEVDSPRRTVHGMLGVAQSAVTKAAVERGTEEDWERAEHEVRELVRRHGWAAKPENPGWKALVQIVVTYRDLQRDDLLALLDTYADAAGKLAIAELGALADVPSTDGKVEGVVLGTVLGDAAMSALRRIAQEDVSGRVQKRPHSA</sequence>
<dbReference type="Gene3D" id="1.10.1660.10">
    <property type="match status" value="1"/>
</dbReference>
<accession>A0A7W2D9K4</accession>
<reference evidence="3 4" key="1">
    <citation type="submission" date="2020-07" db="EMBL/GenBank/DDBJ databases">
        <title>Streptomyces isolated from Indian soil.</title>
        <authorList>
            <person name="Mandal S."/>
            <person name="Maiti P.K."/>
        </authorList>
    </citation>
    <scope>NUCLEOTIDE SEQUENCE [LARGE SCALE GENOMIC DNA]</scope>
    <source>
        <strain evidence="3 4">PSKA54</strain>
    </source>
</reference>
<keyword evidence="4" id="KW-1185">Reference proteome</keyword>
<dbReference type="RefSeq" id="WP_181868454.1">
    <property type="nucleotide sequence ID" value="NZ_JACEQY010000094.1"/>
</dbReference>
<evidence type="ECO:0000313" key="4">
    <source>
        <dbReference type="Proteomes" id="UP000586976"/>
    </source>
</evidence>
<dbReference type="EMBL" id="JACEQY010000094">
    <property type="protein sequence ID" value="MBA4867131.1"/>
    <property type="molecule type" value="Genomic_DNA"/>
</dbReference>
<evidence type="ECO:0000313" key="3">
    <source>
        <dbReference type="EMBL" id="MBA4867131.1"/>
    </source>
</evidence>